<name>A0A914UUK0_9BILA</name>
<feature type="domain" description="Antistasin-like" evidence="3">
    <location>
        <begin position="16"/>
        <end position="44"/>
    </location>
</feature>
<dbReference type="Pfam" id="PF02822">
    <property type="entry name" value="Antistasin"/>
    <property type="match status" value="2"/>
</dbReference>
<dbReference type="PROSITE" id="PS51252">
    <property type="entry name" value="ANTISTASIN"/>
    <property type="match status" value="2"/>
</dbReference>
<evidence type="ECO:0000313" key="4">
    <source>
        <dbReference type="Proteomes" id="UP000887566"/>
    </source>
</evidence>
<dbReference type="GO" id="GO:0005886">
    <property type="term" value="C:plasma membrane"/>
    <property type="evidence" value="ECO:0007669"/>
    <property type="project" value="TreeGrafter"/>
</dbReference>
<accession>A0A914UUK0</accession>
<dbReference type="PANTHER" id="PTHR46439">
    <property type="entry name" value="CYSTEINE-RICH MOTOR NEURON 1 PROTEIN"/>
    <property type="match status" value="1"/>
</dbReference>
<evidence type="ECO:0000259" key="3">
    <source>
        <dbReference type="PROSITE" id="PS51252"/>
    </source>
</evidence>
<evidence type="ECO:0000256" key="1">
    <source>
        <dbReference type="ARBA" id="ARBA00022729"/>
    </source>
</evidence>
<dbReference type="SUPFAM" id="SSF57262">
    <property type="entry name" value="Leech antihemostatic proteins"/>
    <property type="match status" value="1"/>
</dbReference>
<proteinExistence type="predicted"/>
<protein>
    <submittedName>
        <fullName evidence="5">Antistasin-like domain-containing protein</fullName>
    </submittedName>
</protein>
<dbReference type="WBParaSite" id="PSAMB.scaffold12249size2860.g34759.t1">
    <property type="protein sequence ID" value="PSAMB.scaffold12249size2860.g34759.t1"/>
    <property type="gene ID" value="PSAMB.scaffold12249size2860.g34759"/>
</dbReference>
<dbReference type="InterPro" id="IPR052624">
    <property type="entry name" value="CRIM1"/>
</dbReference>
<dbReference type="Proteomes" id="UP000887566">
    <property type="component" value="Unplaced"/>
</dbReference>
<dbReference type="PANTHER" id="PTHR46439:SF1">
    <property type="entry name" value="CYSTEINE-RICH MOTOR NEURON 1 PROTEIN"/>
    <property type="match status" value="1"/>
</dbReference>
<dbReference type="GO" id="GO:0004867">
    <property type="term" value="F:serine-type endopeptidase inhibitor activity"/>
    <property type="evidence" value="ECO:0007669"/>
    <property type="project" value="InterPro"/>
</dbReference>
<keyword evidence="2" id="KW-0677">Repeat</keyword>
<dbReference type="Gene3D" id="2.10.22.10">
    <property type="entry name" value="Antistasin, domain 1"/>
    <property type="match status" value="2"/>
</dbReference>
<keyword evidence="1" id="KW-0732">Signal</keyword>
<keyword evidence="4" id="KW-1185">Reference proteome</keyword>
<feature type="domain" description="Antistasin-like" evidence="3">
    <location>
        <begin position="47"/>
        <end position="73"/>
    </location>
</feature>
<evidence type="ECO:0000313" key="5">
    <source>
        <dbReference type="WBParaSite" id="PSAMB.scaffold12249size2860.g34759.t1"/>
    </source>
</evidence>
<sequence>MKGGDAEHSAHQPVGCESLNEENCEKQCAHGYLRDASDCAVCKCAKCPPLHQCYKHCLYGFESNLYGCPLCKCRSSLAAVGGPSSTNAQGASGSGVQPQEPLEKCTSLNGNGVVVQHDSSEWWNDGCRHCYCEHGMEFCSLTTCPDRPDDCPADDWQLTNGKRYSLVNVACSCH</sequence>
<evidence type="ECO:0000256" key="2">
    <source>
        <dbReference type="ARBA" id="ARBA00022737"/>
    </source>
</evidence>
<reference evidence="5" key="1">
    <citation type="submission" date="2022-11" db="UniProtKB">
        <authorList>
            <consortium name="WormBaseParasite"/>
        </authorList>
    </citation>
    <scope>IDENTIFICATION</scope>
</reference>
<dbReference type="AlphaFoldDB" id="A0A914UUK0"/>
<dbReference type="InterPro" id="IPR004094">
    <property type="entry name" value="Antistasin-like"/>
</dbReference>
<organism evidence="4 5">
    <name type="scientific">Plectus sambesii</name>
    <dbReference type="NCBI Taxonomy" id="2011161"/>
    <lineage>
        <taxon>Eukaryota</taxon>
        <taxon>Metazoa</taxon>
        <taxon>Ecdysozoa</taxon>
        <taxon>Nematoda</taxon>
        <taxon>Chromadorea</taxon>
        <taxon>Plectida</taxon>
        <taxon>Plectina</taxon>
        <taxon>Plectoidea</taxon>
        <taxon>Plectidae</taxon>
        <taxon>Plectus</taxon>
    </lineage>
</organism>
<dbReference type="InterPro" id="IPR011061">
    <property type="entry name" value="Hirudin/antistatin"/>
</dbReference>